<dbReference type="AlphaFoldDB" id="A0A8H3I1X5"/>
<dbReference type="InterPro" id="IPR051222">
    <property type="entry name" value="PPR/CCM1_RNA-binding"/>
</dbReference>
<dbReference type="OrthoDB" id="185373at2759"/>
<dbReference type="PROSITE" id="PS51375">
    <property type="entry name" value="PPR"/>
    <property type="match status" value="2"/>
</dbReference>
<feature type="repeat" description="PPR" evidence="2">
    <location>
        <begin position="560"/>
        <end position="594"/>
    </location>
</feature>
<dbReference type="InterPro" id="IPR002885">
    <property type="entry name" value="PPR_rpt"/>
</dbReference>
<evidence type="ECO:0000256" key="1">
    <source>
        <dbReference type="ARBA" id="ARBA00022737"/>
    </source>
</evidence>
<keyword evidence="6" id="KW-1185">Reference proteome</keyword>
<dbReference type="EMBL" id="CAJPDT010000009">
    <property type="protein sequence ID" value="CAF9911902.1"/>
    <property type="molecule type" value="Genomic_DNA"/>
</dbReference>
<dbReference type="SUPFAM" id="SSF48452">
    <property type="entry name" value="TPR-like"/>
    <property type="match status" value="2"/>
</dbReference>
<dbReference type="InterPro" id="IPR033443">
    <property type="entry name" value="PROP1-like_PPR_dom"/>
</dbReference>
<dbReference type="PANTHER" id="PTHR47942">
    <property type="entry name" value="TETRATRICOPEPTIDE REPEAT (TPR)-LIKE SUPERFAMILY PROTEIN-RELATED"/>
    <property type="match status" value="1"/>
</dbReference>
<organism evidence="5 6">
    <name type="scientific">Imshaugia aleurites</name>
    <dbReference type="NCBI Taxonomy" id="172621"/>
    <lineage>
        <taxon>Eukaryota</taxon>
        <taxon>Fungi</taxon>
        <taxon>Dikarya</taxon>
        <taxon>Ascomycota</taxon>
        <taxon>Pezizomycotina</taxon>
        <taxon>Lecanoromycetes</taxon>
        <taxon>OSLEUM clade</taxon>
        <taxon>Lecanoromycetidae</taxon>
        <taxon>Lecanorales</taxon>
        <taxon>Lecanorineae</taxon>
        <taxon>Parmeliaceae</taxon>
        <taxon>Imshaugia</taxon>
    </lineage>
</organism>
<feature type="repeat" description="PPR" evidence="2">
    <location>
        <begin position="525"/>
        <end position="559"/>
    </location>
</feature>
<evidence type="ECO:0000313" key="5">
    <source>
        <dbReference type="EMBL" id="CAF9911902.1"/>
    </source>
</evidence>
<protein>
    <recommendedName>
        <fullName evidence="4">PROP1-like PPR domain-containing protein</fullName>
    </recommendedName>
</protein>
<feature type="domain" description="PROP1-like PPR" evidence="4">
    <location>
        <begin position="536"/>
        <end position="694"/>
    </location>
</feature>
<dbReference type="Gene3D" id="1.25.40.10">
    <property type="entry name" value="Tetratricopeptide repeat domain"/>
    <property type="match status" value="2"/>
</dbReference>
<dbReference type="Proteomes" id="UP000664534">
    <property type="component" value="Unassembled WGS sequence"/>
</dbReference>
<sequence length="1062" mass="120915">MIERAVGWLDTGGRAVLRGSKKQIRSRRHLHSAFWSHGAGNIDLPSWWMLFLQSPCAAQETRSSKGHETPRAAFSSGLQEIFLDFLYPVHTLALIRRLKRSTNAQHHAAQNIKHYSRSYTSIAADFINGAKAFGTATQDEAQDASMRSSTETSQTGDAIRRGINEMLDSKDHTWIYDELWQHYQALSEMAQTLSPQDLTKMLRCLGTSERTIDVERAVALFDSIPVPQRRAIHYSYAVSAALSLKDLDTAIDIHREALARISGSIGTAAVLRYTVQHEKWQSAIDTWHMYWVNKLHYYTRPDIWTGVNALSLPDLMDKAISAADFAISTSESSLDKTAVAARDFALELIRQTFRIQNASFDIHKQWRLIQKAKTLDASDMMTQAMALEQLLSVSSREHGHRSLNLYRLLRKEPTFLPSTALLSLVTDKLLAEKTNFGMSMIIEDWRTYHRKLPHGIAIGVARCLAQLGQLESLQNLFRDFCSTHGVPIGSVWYHIFLFVHNRRADPEGVVRAFKDLQKEFLCKPTLRAWNYVIGTFSRIGDIEGALSWFNKLLESDLRPDSRTYFLLMSMYAKRGDWEAAHDLYQQSKMDGIKTSMLMIDSLVLANINNERLAEAEQLVKEALQTNLEGSRTFMWTILLNAYALRKEIEKVSELHKQMQDLEIASDGMTYAALMTSLAFAKMPQAAYKILDKVMPRAQIKRTSLHYAIVMGGYLATEDYGKIFEVYKNMLTRNLSPTMSTQNILLRAAASVDKANQVSDKDPEIQPELVRQAFEQTISSLDPIELAASEPRKFVGPNPLNESFSSTYFEYLIFLYGKDAAFARVTELYERYISTSARFSNRDVEASPPIRLLSALMVAHLRAGNHEELERCWYLALDRAEKLACRARAVTSEPGWVLNSRRLIMNLPLRQYITSLSEQGRMHDLISTINELHSFGFALNSPNWNHYIQHLAQSPEPRHQLLAFELCERELIPTWPGWDRFGDPKYVKIKLRAMINNTLNSLNGKMPAYLTLVHLAAVYLQAKQGIRLTPLQHFDRVAPKTVEALSNMPRMADRHQITLLRDG</sequence>
<evidence type="ECO:0000313" key="6">
    <source>
        <dbReference type="Proteomes" id="UP000664534"/>
    </source>
</evidence>
<comment type="caution">
    <text evidence="5">The sequence shown here is derived from an EMBL/GenBank/DDBJ whole genome shotgun (WGS) entry which is preliminary data.</text>
</comment>
<keyword evidence="1" id="KW-0677">Repeat</keyword>
<evidence type="ECO:0000256" key="3">
    <source>
        <dbReference type="SAM" id="Coils"/>
    </source>
</evidence>
<dbReference type="InterPro" id="IPR011990">
    <property type="entry name" value="TPR-like_helical_dom_sf"/>
</dbReference>
<feature type="coiled-coil region" evidence="3">
    <location>
        <begin position="605"/>
        <end position="664"/>
    </location>
</feature>
<reference evidence="5" key="1">
    <citation type="submission" date="2021-03" db="EMBL/GenBank/DDBJ databases">
        <authorList>
            <person name="Tagirdzhanova G."/>
        </authorList>
    </citation>
    <scope>NUCLEOTIDE SEQUENCE</scope>
</reference>
<name>A0A8H3I1X5_9LECA</name>
<gene>
    <name evidence="5" type="ORF">IMSHALPRED_010627</name>
</gene>
<accession>A0A8H3I1X5</accession>
<evidence type="ECO:0000256" key="2">
    <source>
        <dbReference type="PROSITE-ProRule" id="PRU00708"/>
    </source>
</evidence>
<evidence type="ECO:0000259" key="4">
    <source>
        <dbReference type="Pfam" id="PF17177"/>
    </source>
</evidence>
<dbReference type="NCBIfam" id="TIGR00756">
    <property type="entry name" value="PPR"/>
    <property type="match status" value="1"/>
</dbReference>
<dbReference type="Pfam" id="PF17177">
    <property type="entry name" value="PPR_long"/>
    <property type="match status" value="1"/>
</dbReference>
<keyword evidence="3" id="KW-0175">Coiled coil</keyword>
<proteinExistence type="predicted"/>